<keyword evidence="1" id="KW-1133">Transmembrane helix</keyword>
<dbReference type="AlphaFoldDB" id="A0A9D1M1S1"/>
<proteinExistence type="predicted"/>
<accession>A0A9D1M1S1</accession>
<dbReference type="NCBIfam" id="TIGR02893">
    <property type="entry name" value="spore_yabQ"/>
    <property type="match status" value="1"/>
</dbReference>
<evidence type="ECO:0000313" key="3">
    <source>
        <dbReference type="Proteomes" id="UP000824093"/>
    </source>
</evidence>
<comment type="caution">
    <text evidence="2">The sequence shown here is derived from an EMBL/GenBank/DDBJ whole genome shotgun (WGS) entry which is preliminary data.</text>
</comment>
<protein>
    <submittedName>
        <fullName evidence="2">Spore cortex biosynthesis protein YabQ</fullName>
    </submittedName>
</protein>
<dbReference type="EMBL" id="DVNH01000049">
    <property type="protein sequence ID" value="HIU52240.1"/>
    <property type="molecule type" value="Genomic_DNA"/>
</dbReference>
<dbReference type="Proteomes" id="UP000824093">
    <property type="component" value="Unassembled WGS sequence"/>
</dbReference>
<keyword evidence="1" id="KW-0472">Membrane</keyword>
<reference evidence="2" key="1">
    <citation type="submission" date="2020-10" db="EMBL/GenBank/DDBJ databases">
        <authorList>
            <person name="Gilroy R."/>
        </authorList>
    </citation>
    <scope>NUCLEOTIDE SEQUENCE</scope>
    <source>
        <strain evidence="2">CHK195-15760</strain>
    </source>
</reference>
<feature type="transmembrane region" description="Helical" evidence="1">
    <location>
        <begin position="72"/>
        <end position="101"/>
    </location>
</feature>
<keyword evidence="1" id="KW-0812">Transmembrane</keyword>
<name>A0A9D1M1S1_9FIRM</name>
<evidence type="ECO:0000256" key="1">
    <source>
        <dbReference type="SAM" id="Phobius"/>
    </source>
</evidence>
<reference evidence="2" key="2">
    <citation type="journal article" date="2021" name="PeerJ">
        <title>Extensive microbial diversity within the chicken gut microbiome revealed by metagenomics and culture.</title>
        <authorList>
            <person name="Gilroy R."/>
            <person name="Ravi A."/>
            <person name="Getino M."/>
            <person name="Pursley I."/>
            <person name="Horton D.L."/>
            <person name="Alikhan N.F."/>
            <person name="Baker D."/>
            <person name="Gharbi K."/>
            <person name="Hall N."/>
            <person name="Watson M."/>
            <person name="Adriaenssens E.M."/>
            <person name="Foster-Nyarko E."/>
            <person name="Jarju S."/>
            <person name="Secka A."/>
            <person name="Antonio M."/>
            <person name="Oren A."/>
            <person name="Chaudhuri R.R."/>
            <person name="La Ragione R."/>
            <person name="Hildebrand F."/>
            <person name="Pallen M.J."/>
        </authorList>
    </citation>
    <scope>NUCLEOTIDE SEQUENCE</scope>
    <source>
        <strain evidence="2">CHK195-15760</strain>
    </source>
</reference>
<dbReference type="Pfam" id="PF09578">
    <property type="entry name" value="Spore_YabQ"/>
    <property type="match status" value="1"/>
</dbReference>
<dbReference type="InterPro" id="IPR019074">
    <property type="entry name" value="YabQ"/>
</dbReference>
<sequence>MEVNSAEQAYIFFIFIINGFLIGFLFDLFRILRKSFKTSDFVTYIEDICFWILTGLLILYSIFKFNSGEIRFYILIAILIGVIVYMLTLSKFVIEIFVTILNSIKKVIMKITHIIFYPIKKLFFNPIHFIFVNVKKSIAKLIKKIEKTSFTTKKAKKQI</sequence>
<evidence type="ECO:0000313" key="2">
    <source>
        <dbReference type="EMBL" id="HIU52240.1"/>
    </source>
</evidence>
<feature type="transmembrane region" description="Helical" evidence="1">
    <location>
        <begin position="41"/>
        <end position="60"/>
    </location>
</feature>
<gene>
    <name evidence="2" type="primary">yabQ</name>
    <name evidence="2" type="ORF">IAB70_06490</name>
</gene>
<feature type="transmembrane region" description="Helical" evidence="1">
    <location>
        <begin position="12"/>
        <end position="29"/>
    </location>
</feature>
<organism evidence="2 3">
    <name type="scientific">Candidatus Merdicola faecigallinarum</name>
    <dbReference type="NCBI Taxonomy" id="2840862"/>
    <lineage>
        <taxon>Bacteria</taxon>
        <taxon>Bacillati</taxon>
        <taxon>Bacillota</taxon>
        <taxon>Clostridia</taxon>
        <taxon>Candidatus Merdicola</taxon>
    </lineage>
</organism>